<evidence type="ECO:0000313" key="3">
    <source>
        <dbReference type="Proteomes" id="UP000015453"/>
    </source>
</evidence>
<comment type="catalytic activity">
    <reaction evidence="1">
        <text>ATP-independent breakage of single-stranded DNA, followed by passage and rejoining.</text>
        <dbReference type="EC" id="5.6.2.1"/>
    </reaction>
</comment>
<comment type="similarity">
    <text evidence="1">Belongs to the type IA topoisomerase family.</text>
</comment>
<proteinExistence type="inferred from homology"/>
<dbReference type="PANTHER" id="PTHR11390">
    <property type="entry name" value="PROKARYOTIC DNA TOPOISOMERASE"/>
    <property type="match status" value="1"/>
</dbReference>
<dbReference type="InterPro" id="IPR023405">
    <property type="entry name" value="Topo_IA_core_domain"/>
</dbReference>
<sequence>MASGGGRPLRALNVAEKPSVAKAVAGILSKNSGGLRVRDGRSRFNKIFEFSYSIQNQPFHMSFTSVTGHLMELEFAERYRKWHSCDPVDLYNAPVKKFVPQ</sequence>
<comment type="function">
    <text evidence="1">Introduces a single-strand break via transesterification at a target site in duplex DNA. Releases the supercoiling and torsional tension of DNA introduced during the DNA replication and transcription by transiently cleaving and rejoining one strand of the DNA duplex. The scissile phosphodiester is attacked by the catalytic tyrosine of the enzyme, resulting in the formation of a DNA-(5'-phosphotyrosyl)-enzyme intermediate and the expulsion of a 3'-OH DNA strand.</text>
</comment>
<keyword evidence="1" id="KW-0799">Topoisomerase</keyword>
<protein>
    <recommendedName>
        <fullName evidence="1">DNA topoisomerase</fullName>
        <ecNumber evidence="1">5.6.2.1</ecNumber>
    </recommendedName>
</protein>
<evidence type="ECO:0000256" key="1">
    <source>
        <dbReference type="RuleBase" id="RU362092"/>
    </source>
</evidence>
<dbReference type="GO" id="GO:0031422">
    <property type="term" value="C:RecQ family helicase-topoisomerase III complex"/>
    <property type="evidence" value="ECO:0007669"/>
    <property type="project" value="TreeGrafter"/>
</dbReference>
<name>S8DSX4_9LAMI</name>
<dbReference type="OrthoDB" id="430051at2759"/>
<reference evidence="2 3" key="1">
    <citation type="journal article" date="2013" name="BMC Genomics">
        <title>The miniature genome of a carnivorous plant Genlisea aurea contains a low number of genes and short non-coding sequences.</title>
        <authorList>
            <person name="Leushkin E.V."/>
            <person name="Sutormin R.A."/>
            <person name="Nabieva E.R."/>
            <person name="Penin A.A."/>
            <person name="Kondrashov A.S."/>
            <person name="Logacheva M.D."/>
        </authorList>
    </citation>
    <scope>NUCLEOTIDE SEQUENCE [LARGE SCALE GENOMIC DNA]</scope>
</reference>
<dbReference type="EMBL" id="AUSU01003750">
    <property type="protein sequence ID" value="EPS66298.1"/>
    <property type="molecule type" value="Genomic_DNA"/>
</dbReference>
<dbReference type="AlphaFoldDB" id="S8DSX4"/>
<dbReference type="Proteomes" id="UP000015453">
    <property type="component" value="Unassembled WGS sequence"/>
</dbReference>
<dbReference type="PANTHER" id="PTHR11390:SF21">
    <property type="entry name" value="DNA TOPOISOMERASE 3-ALPHA"/>
    <property type="match status" value="1"/>
</dbReference>
<gene>
    <name evidence="2" type="ORF">M569_08480</name>
</gene>
<dbReference type="EC" id="5.6.2.1" evidence="1"/>
<keyword evidence="3" id="KW-1185">Reference proteome</keyword>
<comment type="caution">
    <text evidence="2">The sequence shown here is derived from an EMBL/GenBank/DDBJ whole genome shotgun (WGS) entry which is preliminary data.</text>
</comment>
<dbReference type="GO" id="GO:0006281">
    <property type="term" value="P:DNA repair"/>
    <property type="evidence" value="ECO:0007669"/>
    <property type="project" value="TreeGrafter"/>
</dbReference>
<dbReference type="GO" id="GO:0003917">
    <property type="term" value="F:DNA topoisomerase type I (single strand cut, ATP-independent) activity"/>
    <property type="evidence" value="ECO:0007669"/>
    <property type="project" value="UniProtKB-EC"/>
</dbReference>
<dbReference type="InterPro" id="IPR000380">
    <property type="entry name" value="Topo_IA"/>
</dbReference>
<feature type="non-terminal residue" evidence="2">
    <location>
        <position position="101"/>
    </location>
</feature>
<accession>S8DSX4</accession>
<dbReference type="GO" id="GO:0005634">
    <property type="term" value="C:nucleus"/>
    <property type="evidence" value="ECO:0007669"/>
    <property type="project" value="TreeGrafter"/>
</dbReference>
<dbReference type="GO" id="GO:0006310">
    <property type="term" value="P:DNA recombination"/>
    <property type="evidence" value="ECO:0007669"/>
    <property type="project" value="TreeGrafter"/>
</dbReference>
<evidence type="ECO:0000313" key="2">
    <source>
        <dbReference type="EMBL" id="EPS66298.1"/>
    </source>
</evidence>
<organism evidence="2 3">
    <name type="scientific">Genlisea aurea</name>
    <dbReference type="NCBI Taxonomy" id="192259"/>
    <lineage>
        <taxon>Eukaryota</taxon>
        <taxon>Viridiplantae</taxon>
        <taxon>Streptophyta</taxon>
        <taxon>Embryophyta</taxon>
        <taxon>Tracheophyta</taxon>
        <taxon>Spermatophyta</taxon>
        <taxon>Magnoliopsida</taxon>
        <taxon>eudicotyledons</taxon>
        <taxon>Gunneridae</taxon>
        <taxon>Pentapetalae</taxon>
        <taxon>asterids</taxon>
        <taxon>lamiids</taxon>
        <taxon>Lamiales</taxon>
        <taxon>Lentibulariaceae</taxon>
        <taxon>Genlisea</taxon>
    </lineage>
</organism>
<dbReference type="Gene3D" id="3.40.50.140">
    <property type="match status" value="1"/>
</dbReference>
<keyword evidence="1" id="KW-0413">Isomerase</keyword>
<keyword evidence="1" id="KW-0238">DNA-binding</keyword>
<dbReference type="GO" id="GO:0006265">
    <property type="term" value="P:DNA topological change"/>
    <property type="evidence" value="ECO:0007669"/>
    <property type="project" value="InterPro"/>
</dbReference>
<dbReference type="GO" id="GO:0003677">
    <property type="term" value="F:DNA binding"/>
    <property type="evidence" value="ECO:0007669"/>
    <property type="project" value="UniProtKB-KW"/>
</dbReference>
<dbReference type="SUPFAM" id="SSF56712">
    <property type="entry name" value="Prokaryotic type I DNA topoisomerase"/>
    <property type="match status" value="1"/>
</dbReference>